<evidence type="ECO:0000313" key="2">
    <source>
        <dbReference type="WBParaSite" id="JU765_v2.g17192.t1"/>
    </source>
</evidence>
<proteinExistence type="predicted"/>
<name>A0AC34QKJ6_9BILA</name>
<accession>A0AC34QKJ6</accession>
<dbReference type="Proteomes" id="UP000887576">
    <property type="component" value="Unplaced"/>
</dbReference>
<sequence length="181" mass="21121">MPRKFKHHEEKLLKKVDFVNWKGDNSVHEGKILKKFCLRKRSDYVMYNTLSKEIREVAALIKNIPDGNPNKKKLERKLLSKLYNIGLIPAIDELEHCEEINASTFCRRRLPSVMAFMKMCANIEQSTKFVEQGHVRLGVDLVTDPAFIVTRTMSDLITWANASKIRKHVESYNNIRDDFEI</sequence>
<protein>
    <submittedName>
        <fullName evidence="2">Ribosomal protein S4/S9 N-terminal domain-containing protein</fullName>
    </submittedName>
</protein>
<evidence type="ECO:0000313" key="1">
    <source>
        <dbReference type="Proteomes" id="UP000887576"/>
    </source>
</evidence>
<organism evidence="1 2">
    <name type="scientific">Panagrolaimus sp. JU765</name>
    <dbReference type="NCBI Taxonomy" id="591449"/>
    <lineage>
        <taxon>Eukaryota</taxon>
        <taxon>Metazoa</taxon>
        <taxon>Ecdysozoa</taxon>
        <taxon>Nematoda</taxon>
        <taxon>Chromadorea</taxon>
        <taxon>Rhabditida</taxon>
        <taxon>Tylenchina</taxon>
        <taxon>Panagrolaimomorpha</taxon>
        <taxon>Panagrolaimoidea</taxon>
        <taxon>Panagrolaimidae</taxon>
        <taxon>Panagrolaimus</taxon>
    </lineage>
</organism>
<dbReference type="WBParaSite" id="JU765_v2.g17192.t1">
    <property type="protein sequence ID" value="JU765_v2.g17192.t1"/>
    <property type="gene ID" value="JU765_v2.g17192"/>
</dbReference>
<reference evidence="2" key="1">
    <citation type="submission" date="2022-11" db="UniProtKB">
        <authorList>
            <consortium name="WormBaseParasite"/>
        </authorList>
    </citation>
    <scope>IDENTIFICATION</scope>
</reference>